<evidence type="ECO:0000313" key="1">
    <source>
        <dbReference type="EMBL" id="CBW26696.1"/>
    </source>
</evidence>
<gene>
    <name evidence="1" type="ordered locus">BMS_1876</name>
</gene>
<dbReference type="AlphaFoldDB" id="E1X236"/>
<sequence>MNSPYSTDPIVLKKILSKNISDLNGFQEIVDTGFFKNFIHSNFKDHDVITSKCGGYGNQKLSFVYNKKKFQHIRTEEDLAITGKNSCNSGVRPLLKINLKDFTSKKIFWVYLVHLKAGSNSKDIQFRDTQLKYLKSQLSPKNAYVIMGDFNTTQYFHSEGNYFHKFIRDAKLIASSSEIDCSSYWWGGINDGLYYPSLLDHILVTKELVGNFNRIDFTNTEHCAQNTCQIASLQELGQSYNSVSDHCPIRAELR</sequence>
<accession>E1X236</accession>
<keyword evidence="2" id="KW-1185">Reference proteome</keyword>
<dbReference type="Gene3D" id="3.60.10.10">
    <property type="entry name" value="Endonuclease/exonuclease/phosphatase"/>
    <property type="match status" value="1"/>
</dbReference>
<evidence type="ECO:0000313" key="2">
    <source>
        <dbReference type="Proteomes" id="UP000008963"/>
    </source>
</evidence>
<organism evidence="1 2">
    <name type="scientific">Halobacteriovorax marinus (strain ATCC BAA-682 / DSM 15412 / SJ)</name>
    <name type="common">Bacteriovorax marinus</name>
    <dbReference type="NCBI Taxonomy" id="862908"/>
    <lineage>
        <taxon>Bacteria</taxon>
        <taxon>Pseudomonadati</taxon>
        <taxon>Bdellovibrionota</taxon>
        <taxon>Bacteriovoracia</taxon>
        <taxon>Bacteriovoracales</taxon>
        <taxon>Halobacteriovoraceae</taxon>
        <taxon>Halobacteriovorax</taxon>
    </lineage>
</organism>
<dbReference type="eggNOG" id="ENOG5030XJ8">
    <property type="taxonomic scope" value="Bacteria"/>
</dbReference>
<reference evidence="2" key="1">
    <citation type="journal article" date="2013" name="ISME J.">
        <title>A small predatory core genome in the divergent marine Bacteriovorax marinus SJ and the terrestrial Bdellovibrio bacteriovorus.</title>
        <authorList>
            <person name="Crossman L.C."/>
            <person name="Chen H."/>
            <person name="Cerdeno-Tarraga A.M."/>
            <person name="Brooks K."/>
            <person name="Quail M.A."/>
            <person name="Pineiro S.A."/>
            <person name="Hobley L."/>
            <person name="Sockett R.E."/>
            <person name="Bentley S.D."/>
            <person name="Parkhill J."/>
            <person name="Williams H.N."/>
            <person name="Stine O.C."/>
        </authorList>
    </citation>
    <scope>NUCLEOTIDE SEQUENCE [LARGE SCALE GENOMIC DNA]</scope>
    <source>
        <strain evidence="2">ATCC BAA-682 / DSM 15412 / SJ</strain>
    </source>
</reference>
<dbReference type="EMBL" id="FQ312005">
    <property type="protein sequence ID" value="CBW26696.1"/>
    <property type="molecule type" value="Genomic_DNA"/>
</dbReference>
<proteinExistence type="predicted"/>
<protein>
    <recommendedName>
        <fullName evidence="3">Endonuclease/exonuclease/phosphatase domain-containing protein</fullName>
    </recommendedName>
</protein>
<dbReference type="STRING" id="862908.BMS_1876"/>
<dbReference type="Proteomes" id="UP000008963">
    <property type="component" value="Chromosome"/>
</dbReference>
<dbReference type="InterPro" id="IPR036691">
    <property type="entry name" value="Endo/exonu/phosph_ase_sf"/>
</dbReference>
<evidence type="ECO:0008006" key="3">
    <source>
        <dbReference type="Google" id="ProtNLM"/>
    </source>
</evidence>
<dbReference type="PATRIC" id="fig|862908.3.peg.1781"/>
<dbReference type="KEGG" id="bmx:BMS_1876"/>
<name>E1X236_HALMS</name>
<dbReference type="HOGENOM" id="CLU_1093111_0_0_7"/>
<dbReference type="SUPFAM" id="SSF56219">
    <property type="entry name" value="DNase I-like"/>
    <property type="match status" value="1"/>
</dbReference>